<name>A0AAD4ZBA8_PRUDU</name>
<proteinExistence type="predicted"/>
<dbReference type="Proteomes" id="UP001054821">
    <property type="component" value="Chromosome 3"/>
</dbReference>
<sequence>METIVILVCCNEKWVTSKKMCKYKEGDSKGLIVPRTITFAELLDCVHHIGYTTSREDKVFLKFSVFVASNEEKHIKIEDDDDVKFFYEVQFRMGRSSVANVESNEVTRNNTNVADVEGDVGIDFMDMIDFSEVEEMHDGDNGIEANEVSVYSAPPILGRLDTSAQLPIMHLGGEFEPTCEHYLSQMGPELVQCGRCK</sequence>
<protein>
    <submittedName>
        <fullName evidence="1">Uncharacterized protein</fullName>
    </submittedName>
</protein>
<accession>A0AAD4ZBA8</accession>
<comment type="caution">
    <text evidence="1">The sequence shown here is derived from an EMBL/GenBank/DDBJ whole genome shotgun (WGS) entry which is preliminary data.</text>
</comment>
<evidence type="ECO:0000313" key="2">
    <source>
        <dbReference type="Proteomes" id="UP001054821"/>
    </source>
</evidence>
<reference evidence="1 2" key="1">
    <citation type="journal article" date="2022" name="G3 (Bethesda)">
        <title>Whole-genome sequence and methylome profiling of the almond [Prunus dulcis (Mill.) D.A. Webb] cultivar 'Nonpareil'.</title>
        <authorList>
            <person name="D'Amico-Willman K.M."/>
            <person name="Ouma W.Z."/>
            <person name="Meulia T."/>
            <person name="Sideli G.M."/>
            <person name="Gradziel T.M."/>
            <person name="Fresnedo-Ramirez J."/>
        </authorList>
    </citation>
    <scope>NUCLEOTIDE SEQUENCE [LARGE SCALE GENOMIC DNA]</scope>
    <source>
        <strain evidence="1">Clone GOH B32 T37-40</strain>
    </source>
</reference>
<keyword evidence="2" id="KW-1185">Reference proteome</keyword>
<gene>
    <name evidence="1" type="ORF">L3X38_018611</name>
</gene>
<dbReference type="EMBL" id="JAJFAZ020000003">
    <property type="protein sequence ID" value="KAI5339339.1"/>
    <property type="molecule type" value="Genomic_DNA"/>
</dbReference>
<evidence type="ECO:0000313" key="1">
    <source>
        <dbReference type="EMBL" id="KAI5339339.1"/>
    </source>
</evidence>
<dbReference type="AlphaFoldDB" id="A0AAD4ZBA8"/>
<organism evidence="1 2">
    <name type="scientific">Prunus dulcis</name>
    <name type="common">Almond</name>
    <name type="synonym">Amygdalus dulcis</name>
    <dbReference type="NCBI Taxonomy" id="3755"/>
    <lineage>
        <taxon>Eukaryota</taxon>
        <taxon>Viridiplantae</taxon>
        <taxon>Streptophyta</taxon>
        <taxon>Embryophyta</taxon>
        <taxon>Tracheophyta</taxon>
        <taxon>Spermatophyta</taxon>
        <taxon>Magnoliopsida</taxon>
        <taxon>eudicotyledons</taxon>
        <taxon>Gunneridae</taxon>
        <taxon>Pentapetalae</taxon>
        <taxon>rosids</taxon>
        <taxon>fabids</taxon>
        <taxon>Rosales</taxon>
        <taxon>Rosaceae</taxon>
        <taxon>Amygdaloideae</taxon>
        <taxon>Amygdaleae</taxon>
        <taxon>Prunus</taxon>
    </lineage>
</organism>